<keyword evidence="11" id="KW-0675">Receptor</keyword>
<dbReference type="PANTHER" id="PTHR12630">
    <property type="entry name" value="N-LINKED OLIGOSACCHARIDE PROCESSING"/>
    <property type="match status" value="1"/>
</dbReference>
<evidence type="ECO:0000313" key="12">
    <source>
        <dbReference type="Proteomes" id="UP000325440"/>
    </source>
</evidence>
<evidence type="ECO:0000256" key="8">
    <source>
        <dbReference type="SAM" id="Phobius"/>
    </source>
</evidence>
<keyword evidence="8" id="KW-0472">Membrane</keyword>
<evidence type="ECO:0000256" key="6">
    <source>
        <dbReference type="SAM" id="Coils"/>
    </source>
</evidence>
<evidence type="ECO:0000256" key="5">
    <source>
        <dbReference type="ARBA" id="ARBA00023157"/>
    </source>
</evidence>
<dbReference type="GO" id="GO:0005509">
    <property type="term" value="F:calcium ion binding"/>
    <property type="evidence" value="ECO:0007669"/>
    <property type="project" value="InterPro"/>
</dbReference>
<dbReference type="GO" id="GO:0017177">
    <property type="term" value="C:glucosidase II complex"/>
    <property type="evidence" value="ECO:0007669"/>
    <property type="project" value="TreeGrafter"/>
</dbReference>
<protein>
    <recommendedName>
        <fullName evidence="1">Glucosidase 2 subunit beta</fullName>
    </recommendedName>
</protein>
<evidence type="ECO:0000256" key="2">
    <source>
        <dbReference type="ARBA" id="ARBA00022729"/>
    </source>
</evidence>
<dbReference type="AlphaFoldDB" id="A0A5E4MPG0"/>
<evidence type="ECO:0000256" key="4">
    <source>
        <dbReference type="ARBA" id="ARBA00022837"/>
    </source>
</evidence>
<name>A0A5E4MPG0_9HEMI</name>
<reference evidence="11 12" key="1">
    <citation type="submission" date="2019-08" db="EMBL/GenBank/DDBJ databases">
        <authorList>
            <person name="Alioto T."/>
            <person name="Alioto T."/>
            <person name="Gomez Garrido J."/>
        </authorList>
    </citation>
    <scope>NUCLEOTIDE SEQUENCE [LARGE SCALE GENOMIC DNA]</scope>
</reference>
<dbReference type="InterPro" id="IPR036055">
    <property type="entry name" value="LDL_receptor-like_sf"/>
</dbReference>
<dbReference type="Pfam" id="PF13015">
    <property type="entry name" value="PRKCSH_1"/>
    <property type="match status" value="1"/>
</dbReference>
<evidence type="ECO:0000256" key="7">
    <source>
        <dbReference type="SAM" id="MobiDB-lite"/>
    </source>
</evidence>
<dbReference type="InterPro" id="IPR028146">
    <property type="entry name" value="PRKCSH_N"/>
</dbReference>
<dbReference type="InterPro" id="IPR011992">
    <property type="entry name" value="EF-hand-dom_pair"/>
</dbReference>
<dbReference type="OrthoDB" id="28322at2759"/>
<dbReference type="PANTHER" id="PTHR12630:SF1">
    <property type="entry name" value="GLUCOSIDASE 2 SUBUNIT BETA"/>
    <property type="match status" value="1"/>
</dbReference>
<dbReference type="Gene3D" id="4.10.400.10">
    <property type="entry name" value="Low-density Lipoprotein Receptor"/>
    <property type="match status" value="1"/>
</dbReference>
<dbReference type="SUPFAM" id="SSF47473">
    <property type="entry name" value="EF-hand"/>
    <property type="match status" value="1"/>
</dbReference>
<dbReference type="GO" id="GO:0006491">
    <property type="term" value="P:N-glycan processing"/>
    <property type="evidence" value="ECO:0007669"/>
    <property type="project" value="TreeGrafter"/>
</dbReference>
<dbReference type="CDD" id="cd00112">
    <property type="entry name" value="LDLa"/>
    <property type="match status" value="1"/>
</dbReference>
<dbReference type="PROSITE" id="PS50222">
    <property type="entry name" value="EF_HAND_2"/>
    <property type="match status" value="1"/>
</dbReference>
<accession>A0A5E4MPG0</accession>
<dbReference type="Pfam" id="PF12999">
    <property type="entry name" value="PRKCSH-like"/>
    <property type="match status" value="1"/>
</dbReference>
<dbReference type="PROSITE" id="PS00018">
    <property type="entry name" value="EF_HAND_1"/>
    <property type="match status" value="1"/>
</dbReference>
<dbReference type="InterPro" id="IPR039794">
    <property type="entry name" value="Gtb1-like"/>
</dbReference>
<keyword evidence="2" id="KW-0732">Signal</keyword>
<dbReference type="PROSITE" id="PS51914">
    <property type="entry name" value="MRH"/>
    <property type="match status" value="1"/>
</dbReference>
<organism evidence="11 12">
    <name type="scientific">Cinara cedri</name>
    <dbReference type="NCBI Taxonomy" id="506608"/>
    <lineage>
        <taxon>Eukaryota</taxon>
        <taxon>Metazoa</taxon>
        <taxon>Ecdysozoa</taxon>
        <taxon>Arthropoda</taxon>
        <taxon>Hexapoda</taxon>
        <taxon>Insecta</taxon>
        <taxon>Pterygota</taxon>
        <taxon>Neoptera</taxon>
        <taxon>Paraneoptera</taxon>
        <taxon>Hemiptera</taxon>
        <taxon>Sternorrhyncha</taxon>
        <taxon>Aphidomorpha</taxon>
        <taxon>Aphidoidea</taxon>
        <taxon>Aphididae</taxon>
        <taxon>Lachninae</taxon>
        <taxon>Cinara</taxon>
    </lineage>
</organism>
<feature type="compositionally biased region" description="Acidic residues" evidence="7">
    <location>
        <begin position="308"/>
        <end position="334"/>
    </location>
</feature>
<gene>
    <name evidence="11" type="ORF">CINCED_3A003325</name>
</gene>
<keyword evidence="8" id="KW-1133">Transmembrane helix</keyword>
<keyword evidence="8" id="KW-0812">Transmembrane</keyword>
<evidence type="ECO:0000256" key="3">
    <source>
        <dbReference type="ARBA" id="ARBA00022824"/>
    </source>
</evidence>
<evidence type="ECO:0000259" key="9">
    <source>
        <dbReference type="PROSITE" id="PS50222"/>
    </source>
</evidence>
<dbReference type="Gene3D" id="2.70.130.10">
    <property type="entry name" value="Mannose-6-phosphate receptor binding domain"/>
    <property type="match status" value="1"/>
</dbReference>
<feature type="transmembrane region" description="Helical" evidence="8">
    <location>
        <begin position="6"/>
        <end position="24"/>
    </location>
</feature>
<feature type="coiled-coil region" evidence="6">
    <location>
        <begin position="197"/>
        <end position="231"/>
    </location>
</feature>
<sequence length="520" mass="59842">MDNSNLIFVFLIYLFTLINCTNIVRPRGIAFERSSLYLPDKDFSCFDGSFTIPFAFVNDDYCDCPDASDEPGTSACPNGTYHCTNAGHTSIVIPSSRVNDGICDCCDGSDEWANNLRTGSSCDNTCEELGRAAREEAERVHKVFTAGHEIRAQLIAKGKEFRLEKQNRITELFKEQQEVELIRNTTLSVKETKDEIEKSALEKYKAIQDEKQKQENEREKIQNQNEAFEIFNEIDTNKNNKIEEEEVDAYNAFDQNKDGTVSQDEKDYFMENKKEIDLEEFMANSWDRLKQLLFAAQATNIKETESTVGEEIDSNQAEEVEDQDDNEDESEHVEDEVKYTEPDEYDVSQYDEETKLIIEEAKKAREAFEDVDRKYRDIQREVSHLQESLNKDFGPEDEFAALDGECYELSDHEYIYKLCLFDQITQRSKNGGSEVRLGTWNNWIGEPKYRTMLYDRGQHCWNGPQRSTHVRLSCGIEPALISATEPNRCEYAMDFVVPAACVQHSEQLSAPVTEPEHDEL</sequence>
<proteinExistence type="predicted"/>
<dbReference type="InterPro" id="IPR002172">
    <property type="entry name" value="LDrepeatLR_classA_rpt"/>
</dbReference>
<feature type="domain" description="MRH" evidence="10">
    <location>
        <begin position="404"/>
        <end position="503"/>
    </location>
</feature>
<dbReference type="InterPro" id="IPR009011">
    <property type="entry name" value="Man6P_isomerase_rcpt-bd_dom_sf"/>
</dbReference>
<evidence type="ECO:0000256" key="1">
    <source>
        <dbReference type="ARBA" id="ARBA00022387"/>
    </source>
</evidence>
<evidence type="ECO:0000313" key="11">
    <source>
        <dbReference type="EMBL" id="VVC32212.1"/>
    </source>
</evidence>
<feature type="domain" description="EF-hand" evidence="9">
    <location>
        <begin position="222"/>
        <end position="257"/>
    </location>
</feature>
<dbReference type="InterPro" id="IPR044865">
    <property type="entry name" value="MRH_dom"/>
</dbReference>
<keyword evidence="12" id="KW-1185">Reference proteome</keyword>
<dbReference type="InterPro" id="IPR036607">
    <property type="entry name" value="PRKCSH"/>
</dbReference>
<keyword evidence="3" id="KW-0256">Endoplasmic reticulum</keyword>
<keyword evidence="4" id="KW-0106">Calcium</keyword>
<keyword evidence="6" id="KW-0175">Coiled coil</keyword>
<evidence type="ECO:0000259" key="10">
    <source>
        <dbReference type="PROSITE" id="PS51914"/>
    </source>
</evidence>
<keyword evidence="5" id="KW-1015">Disulfide bond</keyword>
<dbReference type="SUPFAM" id="SSF50911">
    <property type="entry name" value="Mannose 6-phosphate receptor domain"/>
    <property type="match status" value="1"/>
</dbReference>
<feature type="region of interest" description="Disordered" evidence="7">
    <location>
        <begin position="304"/>
        <end position="342"/>
    </location>
</feature>
<feature type="coiled-coil region" evidence="6">
    <location>
        <begin position="361"/>
        <end position="388"/>
    </location>
</feature>
<dbReference type="InterPro" id="IPR002048">
    <property type="entry name" value="EF_hand_dom"/>
</dbReference>
<dbReference type="EMBL" id="CABPRJ010000954">
    <property type="protein sequence ID" value="VVC32212.1"/>
    <property type="molecule type" value="Genomic_DNA"/>
</dbReference>
<dbReference type="Proteomes" id="UP000325440">
    <property type="component" value="Unassembled WGS sequence"/>
</dbReference>
<dbReference type="InterPro" id="IPR018247">
    <property type="entry name" value="EF_Hand_1_Ca_BS"/>
</dbReference>